<accession>A0AAE1RTG9</accession>
<keyword evidence="2" id="KW-1185">Reference proteome</keyword>
<evidence type="ECO:0000313" key="2">
    <source>
        <dbReference type="Proteomes" id="UP001291623"/>
    </source>
</evidence>
<dbReference type="EMBL" id="JAVYJV010000012">
    <property type="protein sequence ID" value="KAK4357601.1"/>
    <property type="molecule type" value="Genomic_DNA"/>
</dbReference>
<evidence type="ECO:0000313" key="1">
    <source>
        <dbReference type="EMBL" id="KAK4357601.1"/>
    </source>
</evidence>
<organism evidence="1 2">
    <name type="scientific">Anisodus tanguticus</name>
    <dbReference type="NCBI Taxonomy" id="243964"/>
    <lineage>
        <taxon>Eukaryota</taxon>
        <taxon>Viridiplantae</taxon>
        <taxon>Streptophyta</taxon>
        <taxon>Embryophyta</taxon>
        <taxon>Tracheophyta</taxon>
        <taxon>Spermatophyta</taxon>
        <taxon>Magnoliopsida</taxon>
        <taxon>eudicotyledons</taxon>
        <taxon>Gunneridae</taxon>
        <taxon>Pentapetalae</taxon>
        <taxon>asterids</taxon>
        <taxon>lamiids</taxon>
        <taxon>Solanales</taxon>
        <taxon>Solanaceae</taxon>
        <taxon>Solanoideae</taxon>
        <taxon>Hyoscyameae</taxon>
        <taxon>Anisodus</taxon>
    </lineage>
</organism>
<name>A0AAE1RTG9_9SOLA</name>
<proteinExistence type="predicted"/>
<dbReference type="Proteomes" id="UP001291623">
    <property type="component" value="Unassembled WGS sequence"/>
</dbReference>
<reference evidence="1" key="1">
    <citation type="submission" date="2023-12" db="EMBL/GenBank/DDBJ databases">
        <title>Genome assembly of Anisodus tanguticus.</title>
        <authorList>
            <person name="Wang Y.-J."/>
        </authorList>
    </citation>
    <scope>NUCLEOTIDE SEQUENCE</scope>
    <source>
        <strain evidence="1">KB-2021</strain>
        <tissue evidence="1">Leaf</tissue>
    </source>
</reference>
<comment type="caution">
    <text evidence="1">The sequence shown here is derived from an EMBL/GenBank/DDBJ whole genome shotgun (WGS) entry which is preliminary data.</text>
</comment>
<gene>
    <name evidence="1" type="ORF">RND71_023211</name>
</gene>
<protein>
    <submittedName>
        <fullName evidence="1">Uncharacterized protein</fullName>
    </submittedName>
</protein>
<sequence>MFILVSSKLTKQGWCNSSKSLKRWGLRNRVHYWATGLLGLVGPAHSGLGRKQRLVFHLREEGNQLQNLEEKFLNTPKEESIDWYFICKDLSQIFETSDEKFKNYFVLPYKAQKLPRMLCWGRSKQPVYRVIIDNFFHAEHGVVSNLKKKFDDERSTIVNQVTDIGSRLDSHFEDLDKKIVGLINIVDSLICLHDETKSCFADDESVKGLVWK</sequence>
<dbReference type="AlphaFoldDB" id="A0AAE1RTG9"/>